<dbReference type="GO" id="GO:0005634">
    <property type="term" value="C:nucleus"/>
    <property type="evidence" value="ECO:0007669"/>
    <property type="project" value="TreeGrafter"/>
</dbReference>
<protein>
    <recommendedName>
        <fullName evidence="8">Protein kinase domain-containing protein</fullName>
    </recommendedName>
</protein>
<sequence>MDNNSLQDCIIDGSYKVDLLLGTGGSSRVYSCVDTHHNFYALKVIRKDRKFSQGLSKALLETEIKIMQETQAHPNILSGYHINTSGVVNVNGEKHDIMYCIMELAKKGAIKTFIQRSGHFDEEIVKFYAIQITNSLAYLHSKGYAHMDVKVDNILLDENYNSKLADLGVGVKTDFGYSSSRCGTKQYIAPEILKKSNDDQFNAFKADAYSLGVTLYVMLTGNFPSTAESTLFTGDTSDNLSESHEEKEDNCLVPTLSRECKDLLSCLLNQDPEKRLSVFDALEHSWISNPGDCIPAFEVYMEMKAREDYIIGSCSGSS</sequence>
<evidence type="ECO:0000256" key="7">
    <source>
        <dbReference type="RuleBase" id="RU000304"/>
    </source>
</evidence>
<keyword evidence="3 6" id="KW-0547">Nucleotide-binding</keyword>
<dbReference type="Pfam" id="PF00069">
    <property type="entry name" value="Pkinase"/>
    <property type="match status" value="1"/>
</dbReference>
<dbReference type="AlphaFoldDB" id="A0AAD1XIY6"/>
<dbReference type="InterPro" id="IPR011009">
    <property type="entry name" value="Kinase-like_dom_sf"/>
</dbReference>
<evidence type="ECO:0000313" key="9">
    <source>
        <dbReference type="EMBL" id="CAI2373528.1"/>
    </source>
</evidence>
<dbReference type="InterPro" id="IPR008271">
    <property type="entry name" value="Ser/Thr_kinase_AS"/>
</dbReference>
<dbReference type="InterPro" id="IPR000719">
    <property type="entry name" value="Prot_kinase_dom"/>
</dbReference>
<dbReference type="Proteomes" id="UP001295684">
    <property type="component" value="Unassembled WGS sequence"/>
</dbReference>
<dbReference type="SMART" id="SM00220">
    <property type="entry name" value="S_TKc"/>
    <property type="match status" value="1"/>
</dbReference>
<evidence type="ECO:0000256" key="4">
    <source>
        <dbReference type="ARBA" id="ARBA00022777"/>
    </source>
</evidence>
<evidence type="ECO:0000256" key="3">
    <source>
        <dbReference type="ARBA" id="ARBA00022741"/>
    </source>
</evidence>
<keyword evidence="4" id="KW-0418">Kinase</keyword>
<reference evidence="9" key="1">
    <citation type="submission" date="2023-07" db="EMBL/GenBank/DDBJ databases">
        <authorList>
            <consortium name="AG Swart"/>
            <person name="Singh M."/>
            <person name="Singh A."/>
            <person name="Seah K."/>
            <person name="Emmerich C."/>
        </authorList>
    </citation>
    <scope>NUCLEOTIDE SEQUENCE</scope>
    <source>
        <strain evidence="9">DP1</strain>
    </source>
</reference>
<keyword evidence="10" id="KW-1185">Reference proteome</keyword>
<dbReference type="GO" id="GO:0004674">
    <property type="term" value="F:protein serine/threonine kinase activity"/>
    <property type="evidence" value="ECO:0007669"/>
    <property type="project" value="UniProtKB-KW"/>
</dbReference>
<evidence type="ECO:0000256" key="1">
    <source>
        <dbReference type="ARBA" id="ARBA00022527"/>
    </source>
</evidence>
<comment type="caution">
    <text evidence="9">The sequence shown here is derived from an EMBL/GenBank/DDBJ whole genome shotgun (WGS) entry which is preliminary data.</text>
</comment>
<evidence type="ECO:0000256" key="6">
    <source>
        <dbReference type="PROSITE-ProRule" id="PRU10141"/>
    </source>
</evidence>
<dbReference type="InterPro" id="IPR017441">
    <property type="entry name" value="Protein_kinase_ATP_BS"/>
</dbReference>
<feature type="binding site" evidence="6">
    <location>
        <position position="47"/>
    </location>
    <ligand>
        <name>ATP</name>
        <dbReference type="ChEBI" id="CHEBI:30616"/>
    </ligand>
</feature>
<evidence type="ECO:0000313" key="10">
    <source>
        <dbReference type="Proteomes" id="UP001295684"/>
    </source>
</evidence>
<evidence type="ECO:0000259" key="8">
    <source>
        <dbReference type="PROSITE" id="PS50011"/>
    </source>
</evidence>
<comment type="similarity">
    <text evidence="7">Belongs to the protein kinase superfamily.</text>
</comment>
<dbReference type="SUPFAM" id="SSF56112">
    <property type="entry name" value="Protein kinase-like (PK-like)"/>
    <property type="match status" value="1"/>
</dbReference>
<keyword evidence="5 6" id="KW-0067">ATP-binding</keyword>
<dbReference type="Gene3D" id="1.10.510.10">
    <property type="entry name" value="Transferase(Phosphotransferase) domain 1"/>
    <property type="match status" value="1"/>
</dbReference>
<dbReference type="PANTHER" id="PTHR24345:SF0">
    <property type="entry name" value="CELL CYCLE SERINE_THREONINE-PROTEIN KINASE CDC5_MSD2"/>
    <property type="match status" value="1"/>
</dbReference>
<name>A0AAD1XIY6_EUPCR</name>
<dbReference type="GO" id="GO:0005524">
    <property type="term" value="F:ATP binding"/>
    <property type="evidence" value="ECO:0007669"/>
    <property type="project" value="UniProtKB-UniRule"/>
</dbReference>
<dbReference type="PANTHER" id="PTHR24345">
    <property type="entry name" value="SERINE/THREONINE-PROTEIN KINASE PLK"/>
    <property type="match status" value="1"/>
</dbReference>
<evidence type="ECO:0000256" key="2">
    <source>
        <dbReference type="ARBA" id="ARBA00022679"/>
    </source>
</evidence>
<dbReference type="PROSITE" id="PS00108">
    <property type="entry name" value="PROTEIN_KINASE_ST"/>
    <property type="match status" value="1"/>
</dbReference>
<accession>A0AAD1XIY6</accession>
<dbReference type="PROSITE" id="PS50011">
    <property type="entry name" value="PROTEIN_KINASE_DOM"/>
    <property type="match status" value="1"/>
</dbReference>
<proteinExistence type="inferred from homology"/>
<feature type="domain" description="Protein kinase" evidence="8">
    <location>
        <begin position="15"/>
        <end position="287"/>
    </location>
</feature>
<dbReference type="PROSITE" id="PS00107">
    <property type="entry name" value="PROTEIN_KINASE_ATP"/>
    <property type="match status" value="1"/>
</dbReference>
<dbReference type="EMBL" id="CAMPGE010014877">
    <property type="protein sequence ID" value="CAI2373528.1"/>
    <property type="molecule type" value="Genomic_DNA"/>
</dbReference>
<evidence type="ECO:0000256" key="5">
    <source>
        <dbReference type="ARBA" id="ARBA00022840"/>
    </source>
</evidence>
<gene>
    <name evidence="9" type="ORF">ECRASSUSDP1_LOCUS14874</name>
</gene>
<keyword evidence="2" id="KW-0808">Transferase</keyword>
<organism evidence="9 10">
    <name type="scientific">Euplotes crassus</name>
    <dbReference type="NCBI Taxonomy" id="5936"/>
    <lineage>
        <taxon>Eukaryota</taxon>
        <taxon>Sar</taxon>
        <taxon>Alveolata</taxon>
        <taxon>Ciliophora</taxon>
        <taxon>Intramacronucleata</taxon>
        <taxon>Spirotrichea</taxon>
        <taxon>Hypotrichia</taxon>
        <taxon>Euplotida</taxon>
        <taxon>Euplotidae</taxon>
        <taxon>Moneuplotes</taxon>
    </lineage>
</organism>
<keyword evidence="1 7" id="KW-0723">Serine/threonine-protein kinase</keyword>